<feature type="non-terminal residue" evidence="1">
    <location>
        <position position="407"/>
    </location>
</feature>
<reference evidence="1" key="1">
    <citation type="submission" date="2018-05" db="EMBL/GenBank/DDBJ databases">
        <authorList>
            <person name="Lanie J.A."/>
            <person name="Ng W.-L."/>
            <person name="Kazmierczak K.M."/>
            <person name="Andrzejewski T.M."/>
            <person name="Davidsen T.M."/>
            <person name="Wayne K.J."/>
            <person name="Tettelin H."/>
            <person name="Glass J.I."/>
            <person name="Rusch D."/>
            <person name="Podicherti R."/>
            <person name="Tsui H.-C.T."/>
            <person name="Winkler M.E."/>
        </authorList>
    </citation>
    <scope>NUCLEOTIDE SEQUENCE</scope>
</reference>
<gene>
    <name evidence="1" type="ORF">METZ01_LOCUS283928</name>
</gene>
<dbReference type="AlphaFoldDB" id="A0A382L267"/>
<dbReference type="EMBL" id="UINC01084431">
    <property type="protein sequence ID" value="SVC31074.1"/>
    <property type="molecule type" value="Genomic_DNA"/>
</dbReference>
<protein>
    <submittedName>
        <fullName evidence="1">Uncharacterized protein</fullName>
    </submittedName>
</protein>
<name>A0A382L267_9ZZZZ</name>
<proteinExistence type="predicted"/>
<evidence type="ECO:0000313" key="1">
    <source>
        <dbReference type="EMBL" id="SVC31074.1"/>
    </source>
</evidence>
<feature type="non-terminal residue" evidence="1">
    <location>
        <position position="1"/>
    </location>
</feature>
<organism evidence="1">
    <name type="scientific">marine metagenome</name>
    <dbReference type="NCBI Taxonomy" id="408172"/>
    <lineage>
        <taxon>unclassified sequences</taxon>
        <taxon>metagenomes</taxon>
        <taxon>ecological metagenomes</taxon>
    </lineage>
</organism>
<accession>A0A382L267</accession>
<sequence>QHPIDLDRTRCCPSCNEVVCELCKTRNDFGSCAVCELEVCRSCLPPAQRQNPKPLCQACRQPVRAEDLDTDYLIGFRLGGRCTLLVGEREAHLDWQDGHSTQVVVPDEDVDDESRRILRNFAEEHNLPLSVGAVAVDYQTLDANPTVLLTTEDVQQASWEIRNGAGSDAELSAAKSLTVADGPGPDVHTETGSAIKEVLDKCRRETVPKVPGVIVSRTAHIHSVELTPTGLRSFRTRVAADEPPELLSEQAHPFQPGEDDDKPGSVLCSAAAEGATVHIRRLNHSFLLEASGCNPWFVPGSADLDYPTEYGWAEVLQSHGISNGRVWATNADPPDIEGRLAEPSLPICVHRSVVERPILTAGKTDRHASAPSQHGFSGLVETRALDLAPGDLAAVVLTVANTAAAAT</sequence>